<evidence type="ECO:0000259" key="1">
    <source>
        <dbReference type="Pfam" id="PF22783"/>
    </source>
</evidence>
<name>A0ABD3ZAA0_HAFAL</name>
<accession>A0ABD3ZAA0</accession>
<sequence length="128" mass="14060">MAVDVIVRKTAEKTVLTAGGNLSISVSAPSVIEIHGSSQAVSHYIRQGKDLLIYMKDGSVIRCTNYFAEYPDTPNHSELVFNDGGELTHISFSEASEPEGFAATVLTPQEELIESIEPFLEQHSRMFD</sequence>
<comment type="caution">
    <text evidence="2">The sequence shown here is derived from an EMBL/GenBank/DDBJ whole genome shotgun (WGS) entry which is preliminary data.</text>
</comment>
<gene>
    <name evidence="2" type="ORF">GHAL_4306</name>
</gene>
<organism evidence="2 3">
    <name type="scientific">Hafnia alvei ATCC 13337</name>
    <dbReference type="NCBI Taxonomy" id="910996"/>
    <lineage>
        <taxon>Bacteria</taxon>
        <taxon>Pseudomonadati</taxon>
        <taxon>Pseudomonadota</taxon>
        <taxon>Gammaproteobacteria</taxon>
        <taxon>Enterobacterales</taxon>
        <taxon>Hafniaceae</taxon>
        <taxon>Hafnia</taxon>
    </lineage>
</organism>
<dbReference type="AlphaFoldDB" id="A0ABD3ZAA0"/>
<evidence type="ECO:0000313" key="3">
    <source>
        <dbReference type="Proteomes" id="UP000028605"/>
    </source>
</evidence>
<reference evidence="3" key="1">
    <citation type="submission" date="2014-05" db="EMBL/GenBank/DDBJ databases">
        <title>ATOL: Assembling a taxonomically balanced genome-scale reconstruction of the evolutionary history of the Enterobacteriaceae.</title>
        <authorList>
            <person name="Plunkett G. III"/>
            <person name="Neeno-Eckwall E.C."/>
            <person name="Glasner J.D."/>
            <person name="Perna N.T."/>
        </authorList>
    </citation>
    <scope>NUCLEOTIDE SEQUENCE [LARGE SCALE GENOMIC DNA]</scope>
    <source>
        <strain evidence="3">ATCC 13337</strain>
    </source>
</reference>
<feature type="domain" description="Biofilm-associated protein BapA-like prefix-like" evidence="1">
    <location>
        <begin position="3"/>
        <end position="122"/>
    </location>
</feature>
<dbReference type="InterPro" id="IPR048051">
    <property type="entry name" value="BapA-like_prefix-like"/>
</dbReference>
<proteinExistence type="predicted"/>
<dbReference type="EMBL" id="JMPK01000077">
    <property type="protein sequence ID" value="KFC84437.1"/>
    <property type="molecule type" value="Genomic_DNA"/>
</dbReference>
<feature type="non-terminal residue" evidence="2">
    <location>
        <position position="128"/>
    </location>
</feature>
<dbReference type="Pfam" id="PF22783">
    <property type="entry name" value="BapA_N"/>
    <property type="match status" value="1"/>
</dbReference>
<evidence type="ECO:0000313" key="2">
    <source>
        <dbReference type="EMBL" id="KFC84437.1"/>
    </source>
</evidence>
<dbReference type="Proteomes" id="UP000028605">
    <property type="component" value="Unassembled WGS sequence"/>
</dbReference>
<dbReference type="NCBIfam" id="NF033677">
    <property type="entry name" value="biofilm_BapA_N"/>
    <property type="match status" value="1"/>
</dbReference>
<protein>
    <recommendedName>
        <fullName evidence="1">Biofilm-associated protein BapA-like prefix-like domain-containing protein</fullName>
    </recommendedName>
</protein>